<reference evidence="18" key="1">
    <citation type="submission" date="2019-12" db="EMBL/GenBank/DDBJ databases">
        <authorList>
            <person name="zhang j."/>
            <person name="sun C.M."/>
        </authorList>
    </citation>
    <scope>NUCLEOTIDE SEQUENCE</scope>
    <source>
        <strain evidence="18">NS-1</strain>
    </source>
</reference>
<sequence>MFKSIESIHFIGIGGISMSGIAKLLLRQRYRISGSDLEDSHLLAELRERGARIYIGHSAANVGNPDLVVVSSAIPENNPELDYAVFKGIPVIKRAEMIAMIMEDKKGIAISGTHGKTTTTSIVATMLKEGGFDPTVLVGGELGTINGNAFLGDGDFMVTEADESDGSFLYYKPQVVVVTNIEMDHQDYYDSKNKLLNTFEDFMKNIPEDGELIACADDDNVYRIINEDDQQALTYGIKRGVLRAVSLQLLPFGSIFKLMFNDCIMGEINLQVPGRHNILNALAATAVGLYAGMEFSSIKAGIEKYTGVRRRFEKKGLIDKVLVVDDYAHHPTEIEATLKAAKNTGYERVIAVFQPHRYTRTKHLMKEFSESFELVDHLIVTDIYSAGEKEIPGVDARELAKLAAQNLDLKVEFIASLEDIAVYLEKVIRPKDLVLTIGAGDVYRVGEMFIDRMKKQREMA</sequence>
<evidence type="ECO:0000256" key="3">
    <source>
        <dbReference type="ARBA" id="ARBA00012211"/>
    </source>
</evidence>
<evidence type="ECO:0000256" key="10">
    <source>
        <dbReference type="ARBA" id="ARBA00022984"/>
    </source>
</evidence>
<keyword evidence="6 14" id="KW-0132">Cell division</keyword>
<keyword evidence="11 14" id="KW-0131">Cell cycle</keyword>
<dbReference type="PANTHER" id="PTHR43445">
    <property type="entry name" value="UDP-N-ACETYLMURAMATE--L-ALANINE LIGASE-RELATED"/>
    <property type="match status" value="1"/>
</dbReference>
<dbReference type="InterPro" id="IPR004101">
    <property type="entry name" value="Mur_ligase_C"/>
</dbReference>
<keyword evidence="12 14" id="KW-0961">Cell wall biogenesis/degradation</keyword>
<evidence type="ECO:0000256" key="4">
    <source>
        <dbReference type="ARBA" id="ARBA00022490"/>
    </source>
</evidence>
<proteinExistence type="inferred from homology"/>
<evidence type="ECO:0000256" key="14">
    <source>
        <dbReference type="HAMAP-Rule" id="MF_00046"/>
    </source>
</evidence>
<evidence type="ECO:0000256" key="13">
    <source>
        <dbReference type="ARBA" id="ARBA00047833"/>
    </source>
</evidence>
<comment type="pathway">
    <text evidence="2 14">Cell wall biogenesis; peptidoglycan biosynthesis.</text>
</comment>
<keyword evidence="5 14" id="KW-0436">Ligase</keyword>
<evidence type="ECO:0000256" key="1">
    <source>
        <dbReference type="ARBA" id="ARBA00004496"/>
    </source>
</evidence>
<dbReference type="SUPFAM" id="SSF53244">
    <property type="entry name" value="MurD-like peptide ligases, peptide-binding domain"/>
    <property type="match status" value="1"/>
</dbReference>
<evidence type="ECO:0000256" key="5">
    <source>
        <dbReference type="ARBA" id="ARBA00022598"/>
    </source>
</evidence>
<evidence type="ECO:0000256" key="6">
    <source>
        <dbReference type="ARBA" id="ARBA00022618"/>
    </source>
</evidence>
<dbReference type="Pfam" id="PF01225">
    <property type="entry name" value="Mur_ligase"/>
    <property type="match status" value="1"/>
</dbReference>
<dbReference type="Proteomes" id="UP000665020">
    <property type="component" value="Chromosome"/>
</dbReference>
<keyword evidence="8 14" id="KW-0067">ATP-binding</keyword>
<evidence type="ECO:0000256" key="12">
    <source>
        <dbReference type="ARBA" id="ARBA00023316"/>
    </source>
</evidence>
<evidence type="ECO:0000256" key="9">
    <source>
        <dbReference type="ARBA" id="ARBA00022960"/>
    </source>
</evidence>
<dbReference type="RefSeq" id="WP_230869633.1">
    <property type="nucleotide sequence ID" value="NZ_CP046640.1"/>
</dbReference>
<dbReference type="KEGG" id="ifn:GM661_08675"/>
<evidence type="ECO:0000313" key="18">
    <source>
        <dbReference type="EMBL" id="QTL98043.1"/>
    </source>
</evidence>
<dbReference type="EC" id="6.3.2.8" evidence="3 14"/>
<evidence type="ECO:0000313" key="19">
    <source>
        <dbReference type="Proteomes" id="UP000665020"/>
    </source>
</evidence>
<dbReference type="EMBL" id="CP046640">
    <property type="protein sequence ID" value="QTL98043.1"/>
    <property type="molecule type" value="Genomic_DNA"/>
</dbReference>
<keyword evidence="9 14" id="KW-0133">Cell shape</keyword>
<dbReference type="UniPathway" id="UPA00219"/>
<feature type="domain" description="Mur ligase central" evidence="17">
    <location>
        <begin position="110"/>
        <end position="287"/>
    </location>
</feature>
<accession>A0A8A7K8B9</accession>
<dbReference type="GO" id="GO:0008763">
    <property type="term" value="F:UDP-N-acetylmuramate-L-alanine ligase activity"/>
    <property type="evidence" value="ECO:0007669"/>
    <property type="project" value="UniProtKB-UniRule"/>
</dbReference>
<dbReference type="GO" id="GO:0005524">
    <property type="term" value="F:ATP binding"/>
    <property type="evidence" value="ECO:0007669"/>
    <property type="project" value="UniProtKB-UniRule"/>
</dbReference>
<dbReference type="Pfam" id="PF02875">
    <property type="entry name" value="Mur_ligase_C"/>
    <property type="match status" value="1"/>
</dbReference>
<dbReference type="SUPFAM" id="SSF53623">
    <property type="entry name" value="MurD-like peptide ligases, catalytic domain"/>
    <property type="match status" value="1"/>
</dbReference>
<dbReference type="GO" id="GO:0009252">
    <property type="term" value="P:peptidoglycan biosynthetic process"/>
    <property type="evidence" value="ECO:0007669"/>
    <property type="project" value="UniProtKB-UniRule"/>
</dbReference>
<feature type="domain" description="Mur ligase C-terminal" evidence="16">
    <location>
        <begin position="310"/>
        <end position="440"/>
    </location>
</feature>
<keyword evidence="19" id="KW-1185">Reference proteome</keyword>
<evidence type="ECO:0000256" key="7">
    <source>
        <dbReference type="ARBA" id="ARBA00022741"/>
    </source>
</evidence>
<name>A0A8A7K8B9_9FIRM</name>
<protein>
    <recommendedName>
        <fullName evidence="3 14">UDP-N-acetylmuramate--L-alanine ligase</fullName>
        <ecNumber evidence="3 14">6.3.2.8</ecNumber>
    </recommendedName>
    <alternativeName>
        <fullName evidence="14">UDP-N-acetylmuramoyl-L-alanine synthetase</fullName>
    </alternativeName>
</protein>
<evidence type="ECO:0000259" key="17">
    <source>
        <dbReference type="Pfam" id="PF08245"/>
    </source>
</evidence>
<dbReference type="GO" id="GO:0071555">
    <property type="term" value="P:cell wall organization"/>
    <property type="evidence" value="ECO:0007669"/>
    <property type="project" value="UniProtKB-KW"/>
</dbReference>
<dbReference type="Pfam" id="PF08245">
    <property type="entry name" value="Mur_ligase_M"/>
    <property type="match status" value="1"/>
</dbReference>
<dbReference type="PANTHER" id="PTHR43445:SF3">
    <property type="entry name" value="UDP-N-ACETYLMURAMATE--L-ALANINE LIGASE"/>
    <property type="match status" value="1"/>
</dbReference>
<feature type="domain" description="Mur ligase N-terminal catalytic" evidence="15">
    <location>
        <begin position="8"/>
        <end position="105"/>
    </location>
</feature>
<dbReference type="InterPro" id="IPR000713">
    <property type="entry name" value="Mur_ligase_N"/>
</dbReference>
<organism evidence="18 19">
    <name type="scientific">Iocasia fonsfrigidae</name>
    <dbReference type="NCBI Taxonomy" id="2682810"/>
    <lineage>
        <taxon>Bacteria</taxon>
        <taxon>Bacillati</taxon>
        <taxon>Bacillota</taxon>
        <taxon>Clostridia</taxon>
        <taxon>Halanaerobiales</taxon>
        <taxon>Halanaerobiaceae</taxon>
        <taxon>Iocasia</taxon>
    </lineage>
</organism>
<dbReference type="InterPro" id="IPR005758">
    <property type="entry name" value="UDP-N-AcMur_Ala_ligase_MurC"/>
</dbReference>
<evidence type="ECO:0000256" key="11">
    <source>
        <dbReference type="ARBA" id="ARBA00023306"/>
    </source>
</evidence>
<dbReference type="HAMAP" id="MF_00046">
    <property type="entry name" value="MurC"/>
    <property type="match status" value="1"/>
</dbReference>
<comment type="subcellular location">
    <subcellularLocation>
        <location evidence="1 14">Cytoplasm</location>
    </subcellularLocation>
</comment>
<dbReference type="AlphaFoldDB" id="A0A8A7K8B9"/>
<evidence type="ECO:0000259" key="16">
    <source>
        <dbReference type="Pfam" id="PF02875"/>
    </source>
</evidence>
<gene>
    <name evidence="14" type="primary">murC</name>
    <name evidence="18" type="ORF">GM661_08675</name>
</gene>
<dbReference type="InterPro" id="IPR036565">
    <property type="entry name" value="Mur-like_cat_sf"/>
</dbReference>
<keyword evidence="7 14" id="KW-0547">Nucleotide-binding</keyword>
<feature type="binding site" evidence="14">
    <location>
        <begin position="112"/>
        <end position="118"/>
    </location>
    <ligand>
        <name>ATP</name>
        <dbReference type="ChEBI" id="CHEBI:30616"/>
    </ligand>
</feature>
<evidence type="ECO:0000259" key="15">
    <source>
        <dbReference type="Pfam" id="PF01225"/>
    </source>
</evidence>
<dbReference type="NCBIfam" id="TIGR01082">
    <property type="entry name" value="murC"/>
    <property type="match status" value="1"/>
</dbReference>
<keyword evidence="4 14" id="KW-0963">Cytoplasm</keyword>
<comment type="catalytic activity">
    <reaction evidence="13 14">
        <text>UDP-N-acetyl-alpha-D-muramate + L-alanine + ATP = UDP-N-acetyl-alpha-D-muramoyl-L-alanine + ADP + phosphate + H(+)</text>
        <dbReference type="Rhea" id="RHEA:23372"/>
        <dbReference type="ChEBI" id="CHEBI:15378"/>
        <dbReference type="ChEBI" id="CHEBI:30616"/>
        <dbReference type="ChEBI" id="CHEBI:43474"/>
        <dbReference type="ChEBI" id="CHEBI:57972"/>
        <dbReference type="ChEBI" id="CHEBI:70757"/>
        <dbReference type="ChEBI" id="CHEBI:83898"/>
        <dbReference type="ChEBI" id="CHEBI:456216"/>
        <dbReference type="EC" id="6.3.2.8"/>
    </reaction>
</comment>
<dbReference type="InterPro" id="IPR036615">
    <property type="entry name" value="Mur_ligase_C_dom_sf"/>
</dbReference>
<dbReference type="GO" id="GO:0051301">
    <property type="term" value="P:cell division"/>
    <property type="evidence" value="ECO:0007669"/>
    <property type="project" value="UniProtKB-KW"/>
</dbReference>
<dbReference type="GO" id="GO:0008360">
    <property type="term" value="P:regulation of cell shape"/>
    <property type="evidence" value="ECO:0007669"/>
    <property type="project" value="UniProtKB-KW"/>
</dbReference>
<dbReference type="Gene3D" id="3.40.50.720">
    <property type="entry name" value="NAD(P)-binding Rossmann-like Domain"/>
    <property type="match status" value="1"/>
</dbReference>
<evidence type="ECO:0000256" key="8">
    <source>
        <dbReference type="ARBA" id="ARBA00022840"/>
    </source>
</evidence>
<comment type="similarity">
    <text evidence="14">Belongs to the MurCDEF family.</text>
</comment>
<keyword evidence="10 14" id="KW-0573">Peptidoglycan synthesis</keyword>
<dbReference type="GO" id="GO:0005737">
    <property type="term" value="C:cytoplasm"/>
    <property type="evidence" value="ECO:0007669"/>
    <property type="project" value="UniProtKB-SubCell"/>
</dbReference>
<dbReference type="SUPFAM" id="SSF51984">
    <property type="entry name" value="MurCD N-terminal domain"/>
    <property type="match status" value="1"/>
</dbReference>
<comment type="function">
    <text evidence="14">Cell wall formation.</text>
</comment>
<dbReference type="Gene3D" id="3.40.1190.10">
    <property type="entry name" value="Mur-like, catalytic domain"/>
    <property type="match status" value="1"/>
</dbReference>
<evidence type="ECO:0000256" key="2">
    <source>
        <dbReference type="ARBA" id="ARBA00004752"/>
    </source>
</evidence>
<dbReference type="Gene3D" id="3.90.190.20">
    <property type="entry name" value="Mur ligase, C-terminal domain"/>
    <property type="match status" value="1"/>
</dbReference>
<dbReference type="InterPro" id="IPR013221">
    <property type="entry name" value="Mur_ligase_cen"/>
</dbReference>
<dbReference type="InterPro" id="IPR050061">
    <property type="entry name" value="MurCDEF_pg_biosynth"/>
</dbReference>